<dbReference type="Pfam" id="PF14465">
    <property type="entry name" value="WHD_1st_NFRKB"/>
    <property type="match status" value="1"/>
</dbReference>
<proteinExistence type="inferred from homology"/>
<feature type="region of interest" description="Disordered" evidence="7">
    <location>
        <begin position="894"/>
        <end position="916"/>
    </location>
</feature>
<feature type="compositionally biased region" description="Low complexity" evidence="7">
    <location>
        <begin position="1033"/>
        <end position="1054"/>
    </location>
</feature>
<dbReference type="InterPro" id="IPR038106">
    <property type="entry name" value="NFRKB_winged_sf"/>
</dbReference>
<feature type="compositionally biased region" description="Low complexity" evidence="7">
    <location>
        <begin position="704"/>
        <end position="724"/>
    </location>
</feature>
<feature type="domain" description="DEUBAD" evidence="8">
    <location>
        <begin position="39"/>
        <end position="156"/>
    </location>
</feature>
<dbReference type="CDD" id="cd21865">
    <property type="entry name" value="DEUBAD_NFRKB"/>
    <property type="match status" value="1"/>
</dbReference>
<dbReference type="PANTHER" id="PTHR13052">
    <property type="entry name" value="NFRKB-RELATED"/>
    <property type="match status" value="1"/>
</dbReference>
<gene>
    <name evidence="9" type="ORF">Anapl_04013</name>
</gene>
<dbReference type="GO" id="GO:0033044">
    <property type="term" value="P:regulation of chromosome organization"/>
    <property type="evidence" value="ECO:0007669"/>
    <property type="project" value="UniProtKB-ARBA"/>
</dbReference>
<sequence>MDSLDHMLTDPLELGPCGDGNGTRIMEDCMLGTTRVSLPEDLLEDPEIFFEVVSLSTWQEVLTDAQRDHLKTFLPRFPENNREHQNKIISALFSGENFRFGNPLHIAQKLFRDGHFNPEVVKYRQLCFKSQYKRYLSSQQQYFYRLLKQILASRNHLLELARKGGPDMTLRRKHFSPSYDAEERDRRAHRRYLKILREVKEECGDTTLSSDEEGNALYSRKDLNLSSWPPSSPARCPSPPIPLRVIPTLSTLDMKTADRIELGESDLKIMLRKHHEKRKRQPDHPDLMTADLTLEDIMTRVNAGRKGSLAALFDLATLKKKVKEKEDKKKKKLKMIKSEVEDLADSLSNADGIPSLSQDPSPIPLSSVKEEPLEEMKPCLGVNEISSSFFFLLLEILYLEGPASLSVLEDKVLDWQSSPASALNNWFSFAPNWSELVLPALQYLTGDSRDVPSSFSPFVEFKEKTQQWKLLGSCQDHEKELAALFQLWLETKDQTFFKENEDSSDATTPIPRVRTDYVVRPSTGEEKRVFQEQERYRYSQPHKAFTFRMHGFESVVGPVKGVFDKETSLNKAREHSLLRSDRPAYVTILSLVRDAAARLPNGEGTRAEICELLKDSQFLAPDVTSAQVNTVVSGALDRLHYEKDPCVKYDIGRKLWIYLHRDRSEEEFERIHQAQAAAAKAKKALQQKPKPPAKMKSSSKESSVKALPSSASEPSQLSLSDSSMPPTPVTPVTPTAPALPATPISPPPVSVVSKTVSSAGSEPAKPSQSVLLVSSPTMPQLGTLISTAQSSQTQPGPQAPPARVVSHTTSSGLPQVRVVAAQSSLPAVSQQAPVVTQQQPTSVPQIRVPATATQTKVLPQAVMTLPVKAQTSPVQVQRPGTSVTGQTGITVTGLSAAPSPAVKPVTSSPGSSATSTSSTTVIQNVAGQNIIKQVAITGQLGMKTQPGSGIPLTATNFRIQGKDVLRLPPSSITTDAKGQTVLRITPDMMATLAKSQVTTVKLTQDLFTAAAGSSSSGKGISATLHVTSNPVQTADTPAKTSTATSSSSSPAGSTVVKVTPDLKTAEPTSSAFRLMPALGMTVADQKSKAITTVASTEAKPAATIRIVQGLGVMPPKAGQTITVATHAKQVPASSTVSVAGTVHTSAVSLPTMSATVSKAVAVASGAAGTPITLGTGATAVRQVPVSTTVVSTSQAGKLPARITVPLSVISQPVKGKSVVTAPIIKGNLGANISGLGRNIILTTMPAGTKLIAGNKPVSFLTAQQLQQLQQQGQATQVRIQTVPASHLQQGTVSGSTKAVSTVVVTTAPSPKQTQDQ</sequence>
<dbReference type="GO" id="GO:0010604">
    <property type="term" value="P:positive regulation of macromolecule metabolic process"/>
    <property type="evidence" value="ECO:0007669"/>
    <property type="project" value="UniProtKB-ARBA"/>
</dbReference>
<feature type="compositionally biased region" description="Low complexity" evidence="7">
    <location>
        <begin position="686"/>
        <end position="697"/>
    </location>
</feature>
<dbReference type="Pfam" id="PF25793">
    <property type="entry name" value="WHD_2nd_NFRKB"/>
    <property type="match status" value="1"/>
</dbReference>
<dbReference type="FunFam" id="1.10.10.2430:FF:000001">
    <property type="entry name" value="Nuclear factor related to kappaB binding protein"/>
    <property type="match status" value="1"/>
</dbReference>
<feature type="region of interest" description="Disordered" evidence="7">
    <location>
        <begin position="787"/>
        <end position="810"/>
    </location>
</feature>
<feature type="region of interest" description="Disordered" evidence="7">
    <location>
        <begin position="678"/>
        <end position="768"/>
    </location>
</feature>
<feature type="compositionally biased region" description="Low complexity" evidence="7">
    <location>
        <begin position="732"/>
        <end position="742"/>
    </location>
</feature>
<accession>R0JUW3</accession>
<dbReference type="GO" id="GO:0002020">
    <property type="term" value="F:protease binding"/>
    <property type="evidence" value="ECO:0007669"/>
    <property type="project" value="TreeGrafter"/>
</dbReference>
<evidence type="ECO:0000256" key="2">
    <source>
        <dbReference type="ARBA" id="ARBA00023125"/>
    </source>
</evidence>
<dbReference type="Proteomes" id="UP000296049">
    <property type="component" value="Unassembled WGS sequence"/>
</dbReference>
<evidence type="ECO:0000313" key="9">
    <source>
        <dbReference type="EMBL" id="EOB01311.1"/>
    </source>
</evidence>
<organism evidence="9 10">
    <name type="scientific">Anas platyrhynchos</name>
    <name type="common">Mallard</name>
    <name type="synonym">Anas boschas</name>
    <dbReference type="NCBI Taxonomy" id="8839"/>
    <lineage>
        <taxon>Eukaryota</taxon>
        <taxon>Metazoa</taxon>
        <taxon>Chordata</taxon>
        <taxon>Craniata</taxon>
        <taxon>Vertebrata</taxon>
        <taxon>Euteleostomi</taxon>
        <taxon>Archelosauria</taxon>
        <taxon>Archosauria</taxon>
        <taxon>Dinosauria</taxon>
        <taxon>Saurischia</taxon>
        <taxon>Theropoda</taxon>
        <taxon>Coelurosauria</taxon>
        <taxon>Aves</taxon>
        <taxon>Neognathae</taxon>
        <taxon>Galloanserae</taxon>
        <taxon>Anseriformes</taxon>
        <taxon>Anatidae</taxon>
        <taxon>Anatinae</taxon>
        <taxon>Anas</taxon>
    </lineage>
</organism>
<evidence type="ECO:0000259" key="8">
    <source>
        <dbReference type="PROSITE" id="PS51916"/>
    </source>
</evidence>
<dbReference type="GO" id="GO:0045935">
    <property type="term" value="P:positive regulation of nucleobase-containing compound metabolic process"/>
    <property type="evidence" value="ECO:0007669"/>
    <property type="project" value="UniProtKB-ARBA"/>
</dbReference>
<dbReference type="PANTHER" id="PTHR13052:SF3">
    <property type="entry name" value="NUCLEAR FACTOR RELATED TO KAPPA-B-BINDING PROTEIN"/>
    <property type="match status" value="1"/>
</dbReference>
<keyword evidence="2" id="KW-0238">DNA-binding</keyword>
<dbReference type="EMBL" id="KB743106">
    <property type="protein sequence ID" value="EOB01311.1"/>
    <property type="molecule type" value="Genomic_DNA"/>
</dbReference>
<evidence type="ECO:0000256" key="4">
    <source>
        <dbReference type="ARBA" id="ARBA00060988"/>
    </source>
</evidence>
<dbReference type="InterPro" id="IPR057748">
    <property type="entry name" value="NFRKB_WH_2"/>
</dbReference>
<evidence type="ECO:0000256" key="7">
    <source>
        <dbReference type="SAM" id="MobiDB-lite"/>
    </source>
</evidence>
<dbReference type="Gene3D" id="1.10.10.2430">
    <property type="entry name" value="NFRKB winged helix-like domain"/>
    <property type="match status" value="1"/>
</dbReference>
<dbReference type="PROSITE" id="PS51916">
    <property type="entry name" value="DEUBAD"/>
    <property type="match status" value="1"/>
</dbReference>
<evidence type="ECO:0000313" key="10">
    <source>
        <dbReference type="Proteomes" id="UP000296049"/>
    </source>
</evidence>
<dbReference type="InterPro" id="IPR044867">
    <property type="entry name" value="DEUBAD_dom"/>
</dbReference>
<evidence type="ECO:0000256" key="1">
    <source>
        <dbReference type="ARBA" id="ARBA00004123"/>
    </source>
</evidence>
<keyword evidence="3" id="KW-0539">Nucleus</keyword>
<evidence type="ECO:0000256" key="6">
    <source>
        <dbReference type="ARBA" id="ARBA00076275"/>
    </source>
</evidence>
<feature type="compositionally biased region" description="Low complexity" evidence="7">
    <location>
        <begin position="906"/>
        <end position="916"/>
    </location>
</feature>
<comment type="similarity">
    <text evidence="4">Belongs to the NFRKB family.</text>
</comment>
<evidence type="ECO:0000256" key="3">
    <source>
        <dbReference type="ARBA" id="ARBA00023242"/>
    </source>
</evidence>
<dbReference type="GO" id="GO:0031011">
    <property type="term" value="C:Ino80 complex"/>
    <property type="evidence" value="ECO:0007669"/>
    <property type="project" value="InterPro"/>
</dbReference>
<comment type="subcellular location">
    <subcellularLocation>
        <location evidence="1">Nucleus</location>
    </subcellularLocation>
</comment>
<name>R0JUW3_ANAPL</name>
<dbReference type="InterPro" id="IPR025220">
    <property type="entry name" value="NFRKB_WH_1"/>
</dbReference>
<feature type="non-terminal residue" evidence="9">
    <location>
        <position position="1316"/>
    </location>
</feature>
<dbReference type="GO" id="GO:0051052">
    <property type="term" value="P:regulation of DNA metabolic process"/>
    <property type="evidence" value="ECO:0007669"/>
    <property type="project" value="UniProtKB-ARBA"/>
</dbReference>
<feature type="compositionally biased region" description="Low complexity" evidence="7">
    <location>
        <begin position="750"/>
        <end position="761"/>
    </location>
</feature>
<feature type="compositionally biased region" description="Polar residues" evidence="7">
    <location>
        <begin position="787"/>
        <end position="796"/>
    </location>
</feature>
<protein>
    <recommendedName>
        <fullName evidence="5">Nuclear factor related to kappa-B-binding protein</fullName>
    </recommendedName>
    <alternativeName>
        <fullName evidence="6">DNA-binding protein R kappa-B</fullName>
    </alternativeName>
</protein>
<reference evidence="10" key="1">
    <citation type="journal article" date="2013" name="Nat. Genet.">
        <title>The duck genome and transcriptome provide insight into an avian influenza virus reservoir species.</title>
        <authorList>
            <person name="Huang Y."/>
            <person name="Li Y."/>
            <person name="Burt D.W."/>
            <person name="Chen H."/>
            <person name="Zhang Y."/>
            <person name="Qian W."/>
            <person name="Kim H."/>
            <person name="Gan S."/>
            <person name="Zhao Y."/>
            <person name="Li J."/>
            <person name="Yi K."/>
            <person name="Feng H."/>
            <person name="Zhu P."/>
            <person name="Li B."/>
            <person name="Liu Q."/>
            <person name="Fairley S."/>
            <person name="Magor K.E."/>
            <person name="Du Z."/>
            <person name="Hu X."/>
            <person name="Goodman L."/>
            <person name="Tafer H."/>
            <person name="Vignal A."/>
            <person name="Lee T."/>
            <person name="Kim K.W."/>
            <person name="Sheng Z."/>
            <person name="An Y."/>
            <person name="Searle S."/>
            <person name="Herrero J."/>
            <person name="Groenen M.A."/>
            <person name="Crooijmans R.P."/>
            <person name="Faraut T."/>
            <person name="Cai Q."/>
            <person name="Webster R.G."/>
            <person name="Aldridge J.R."/>
            <person name="Warren W.C."/>
            <person name="Bartschat S."/>
            <person name="Kehr S."/>
            <person name="Marz M."/>
            <person name="Stadler P.F."/>
            <person name="Smith J."/>
            <person name="Kraus R.H."/>
            <person name="Zhao Y."/>
            <person name="Ren L."/>
            <person name="Fei J."/>
            <person name="Morisson M."/>
            <person name="Kaiser P."/>
            <person name="Griffin D.K."/>
            <person name="Rao M."/>
            <person name="Pitel F."/>
            <person name="Wang J."/>
            <person name="Li N."/>
        </authorList>
    </citation>
    <scope>NUCLEOTIDE SEQUENCE [LARGE SCALE GENOMIC DNA]</scope>
</reference>
<dbReference type="GO" id="GO:0003677">
    <property type="term" value="F:DNA binding"/>
    <property type="evidence" value="ECO:0007669"/>
    <property type="project" value="UniProtKB-KW"/>
</dbReference>
<keyword evidence="10" id="KW-1185">Reference proteome</keyword>
<evidence type="ECO:0000256" key="5">
    <source>
        <dbReference type="ARBA" id="ARBA00070975"/>
    </source>
</evidence>
<dbReference type="InterPro" id="IPR024867">
    <property type="entry name" value="NFRKB"/>
</dbReference>
<feature type="region of interest" description="Disordered" evidence="7">
    <location>
        <begin position="1031"/>
        <end position="1062"/>
    </location>
</feature>